<sequence length="231" mass="24788">MADDQQKRDVSVDDPEAVADKLIAIDLDADEQARITQKQEQRDAGTPGTSSNASTTDTLAAEDIVPQLRSRSPSSSPVKRMADAVAGAVSTAWRKAVPRQCCAKPTDDTSSEESSQLYELSPEELLKKTPEKPCLRRKSPSPTSLVARLQVSFTGVSLGSADESEHGSTCEGDTSERLPQGKPQGSSQPTQEKQQAATEQEVVIQVHPPQPTMSEESPESSVKPETDTEAD</sequence>
<reference evidence="1" key="1">
    <citation type="submission" date="2020-05" db="EMBL/GenBank/DDBJ databases">
        <title>Large-scale comparative analyses of tick genomes elucidate their genetic diversity and vector capacities.</title>
        <authorList>
            <person name="Jia N."/>
            <person name="Wang J."/>
            <person name="Shi W."/>
            <person name="Du L."/>
            <person name="Sun Y."/>
            <person name="Zhan W."/>
            <person name="Jiang J."/>
            <person name="Wang Q."/>
            <person name="Zhang B."/>
            <person name="Ji P."/>
            <person name="Sakyi L.B."/>
            <person name="Cui X."/>
            <person name="Yuan T."/>
            <person name="Jiang B."/>
            <person name="Yang W."/>
            <person name="Lam T.T.-Y."/>
            <person name="Chang Q."/>
            <person name="Ding S."/>
            <person name="Wang X."/>
            <person name="Zhu J."/>
            <person name="Ruan X."/>
            <person name="Zhao L."/>
            <person name="Wei J."/>
            <person name="Que T."/>
            <person name="Du C."/>
            <person name="Cheng J."/>
            <person name="Dai P."/>
            <person name="Han X."/>
            <person name="Huang E."/>
            <person name="Gao Y."/>
            <person name="Liu J."/>
            <person name="Shao H."/>
            <person name="Ye R."/>
            <person name="Li L."/>
            <person name="Wei W."/>
            <person name="Wang X."/>
            <person name="Wang C."/>
            <person name="Yang T."/>
            <person name="Huo Q."/>
            <person name="Li W."/>
            <person name="Guo W."/>
            <person name="Chen H."/>
            <person name="Zhou L."/>
            <person name="Ni X."/>
            <person name="Tian J."/>
            <person name="Zhou Y."/>
            <person name="Sheng Y."/>
            <person name="Liu T."/>
            <person name="Pan Y."/>
            <person name="Xia L."/>
            <person name="Li J."/>
            <person name="Zhao F."/>
            <person name="Cao W."/>
        </authorList>
    </citation>
    <scope>NUCLEOTIDE SEQUENCE</scope>
    <source>
        <strain evidence="1">Hyas-2018</strain>
    </source>
</reference>
<evidence type="ECO:0000313" key="1">
    <source>
        <dbReference type="EMBL" id="KAH6924811.1"/>
    </source>
</evidence>
<keyword evidence="2" id="KW-1185">Reference proteome</keyword>
<evidence type="ECO:0000313" key="2">
    <source>
        <dbReference type="Proteomes" id="UP000821845"/>
    </source>
</evidence>
<name>A0ACB7RQ69_HYAAI</name>
<organism evidence="1 2">
    <name type="scientific">Hyalomma asiaticum</name>
    <name type="common">Tick</name>
    <dbReference type="NCBI Taxonomy" id="266040"/>
    <lineage>
        <taxon>Eukaryota</taxon>
        <taxon>Metazoa</taxon>
        <taxon>Ecdysozoa</taxon>
        <taxon>Arthropoda</taxon>
        <taxon>Chelicerata</taxon>
        <taxon>Arachnida</taxon>
        <taxon>Acari</taxon>
        <taxon>Parasitiformes</taxon>
        <taxon>Ixodida</taxon>
        <taxon>Ixodoidea</taxon>
        <taxon>Ixodidae</taxon>
        <taxon>Hyalomminae</taxon>
        <taxon>Hyalomma</taxon>
    </lineage>
</organism>
<accession>A0ACB7RQ69</accession>
<comment type="caution">
    <text evidence="1">The sequence shown here is derived from an EMBL/GenBank/DDBJ whole genome shotgun (WGS) entry which is preliminary data.</text>
</comment>
<dbReference type="EMBL" id="CM023488">
    <property type="protein sequence ID" value="KAH6924811.1"/>
    <property type="molecule type" value="Genomic_DNA"/>
</dbReference>
<protein>
    <submittedName>
        <fullName evidence="1">Uncharacterized protein</fullName>
    </submittedName>
</protein>
<gene>
    <name evidence="1" type="ORF">HPB50_025538</name>
</gene>
<dbReference type="Proteomes" id="UP000821845">
    <property type="component" value="Chromosome 8"/>
</dbReference>
<proteinExistence type="predicted"/>